<comment type="caution">
    <text evidence="2">The sequence shown here is derived from an EMBL/GenBank/DDBJ whole genome shotgun (WGS) entry which is preliminary data.</text>
</comment>
<protein>
    <submittedName>
        <fullName evidence="2">Uncharacterized protein</fullName>
    </submittedName>
</protein>
<keyword evidence="1" id="KW-0472">Membrane</keyword>
<accession>A0A3E0GZ95</accession>
<dbReference type="EMBL" id="QUNO01000020">
    <property type="protein sequence ID" value="REH32973.1"/>
    <property type="molecule type" value="Genomic_DNA"/>
</dbReference>
<name>A0A3E0GZ95_9PSEU</name>
<reference evidence="2 3" key="1">
    <citation type="submission" date="2018-08" db="EMBL/GenBank/DDBJ databases">
        <title>Genomic Encyclopedia of Archaeal and Bacterial Type Strains, Phase II (KMG-II): from individual species to whole genera.</title>
        <authorList>
            <person name="Goeker M."/>
        </authorList>
    </citation>
    <scope>NUCLEOTIDE SEQUENCE [LARGE SCALE GENOMIC DNA]</scope>
    <source>
        <strain evidence="2 3">DSM 45791</strain>
    </source>
</reference>
<keyword evidence="1" id="KW-1133">Transmembrane helix</keyword>
<dbReference type="Proteomes" id="UP000256269">
    <property type="component" value="Unassembled WGS sequence"/>
</dbReference>
<gene>
    <name evidence="2" type="ORF">BCF44_12045</name>
</gene>
<dbReference type="AlphaFoldDB" id="A0A3E0GZ95"/>
<feature type="transmembrane region" description="Helical" evidence="1">
    <location>
        <begin position="56"/>
        <end position="73"/>
    </location>
</feature>
<dbReference type="RefSeq" id="WP_116180399.1">
    <property type="nucleotide sequence ID" value="NZ_CP144375.1"/>
</dbReference>
<evidence type="ECO:0000313" key="3">
    <source>
        <dbReference type="Proteomes" id="UP000256269"/>
    </source>
</evidence>
<evidence type="ECO:0000256" key="1">
    <source>
        <dbReference type="SAM" id="Phobius"/>
    </source>
</evidence>
<evidence type="ECO:0000313" key="2">
    <source>
        <dbReference type="EMBL" id="REH32973.1"/>
    </source>
</evidence>
<feature type="transmembrane region" description="Helical" evidence="1">
    <location>
        <begin position="105"/>
        <end position="127"/>
    </location>
</feature>
<proteinExistence type="predicted"/>
<dbReference type="OrthoDB" id="8926562at2"/>
<keyword evidence="1" id="KW-0812">Transmembrane</keyword>
<keyword evidence="3" id="KW-1185">Reference proteome</keyword>
<organism evidence="2 3">
    <name type="scientific">Kutzneria buriramensis</name>
    <dbReference type="NCBI Taxonomy" id="1045776"/>
    <lineage>
        <taxon>Bacteria</taxon>
        <taxon>Bacillati</taxon>
        <taxon>Actinomycetota</taxon>
        <taxon>Actinomycetes</taxon>
        <taxon>Pseudonocardiales</taxon>
        <taxon>Pseudonocardiaceae</taxon>
        <taxon>Kutzneria</taxon>
    </lineage>
</organism>
<sequence length="147" mass="16126">MDYRRLVRLSAGYDLVVTAAFVTPWTYELARRALSALGLALGLGAMPAGDPTQVMYANLMGSVVIVWAVLRLTDPRAVYGLYDGAARTLFALWEAYGATHGATGLLWGFFAVEVVFGVLQLAPWLSAQPPTRWFTARRRRSSRGSMP</sequence>